<proteinExistence type="predicted"/>
<gene>
    <name evidence="1" type="ORF">LEL_03285</name>
</gene>
<evidence type="ECO:0000313" key="2">
    <source>
        <dbReference type="Proteomes" id="UP000076881"/>
    </source>
</evidence>
<dbReference type="InterPro" id="IPR023213">
    <property type="entry name" value="CAT-like_dom_sf"/>
</dbReference>
<organism evidence="1 2">
    <name type="scientific">Akanthomyces lecanii RCEF 1005</name>
    <dbReference type="NCBI Taxonomy" id="1081108"/>
    <lineage>
        <taxon>Eukaryota</taxon>
        <taxon>Fungi</taxon>
        <taxon>Dikarya</taxon>
        <taxon>Ascomycota</taxon>
        <taxon>Pezizomycotina</taxon>
        <taxon>Sordariomycetes</taxon>
        <taxon>Hypocreomycetidae</taxon>
        <taxon>Hypocreales</taxon>
        <taxon>Cordycipitaceae</taxon>
        <taxon>Akanthomyces</taxon>
        <taxon>Cordyceps confragosa</taxon>
    </lineage>
</organism>
<dbReference type="GO" id="GO:0016740">
    <property type="term" value="F:transferase activity"/>
    <property type="evidence" value="ECO:0007669"/>
    <property type="project" value="UniProtKB-KW"/>
</dbReference>
<reference evidence="1 2" key="1">
    <citation type="journal article" date="2016" name="Genome Biol. Evol.">
        <title>Divergent and convergent evolution of fungal pathogenicity.</title>
        <authorList>
            <person name="Shang Y."/>
            <person name="Xiao G."/>
            <person name="Zheng P."/>
            <person name="Cen K."/>
            <person name="Zhan S."/>
            <person name="Wang C."/>
        </authorList>
    </citation>
    <scope>NUCLEOTIDE SEQUENCE [LARGE SCALE GENOMIC DNA]</scope>
    <source>
        <strain evidence="1 2">RCEF 1005</strain>
    </source>
</reference>
<dbReference type="Gene3D" id="3.30.559.10">
    <property type="entry name" value="Chloramphenicol acetyltransferase-like domain"/>
    <property type="match status" value="2"/>
</dbReference>
<evidence type="ECO:0000313" key="1">
    <source>
        <dbReference type="EMBL" id="OAA79799.1"/>
    </source>
</evidence>
<name>A0A168IYA5_CORDF</name>
<dbReference type="OrthoDB" id="4865423at2759"/>
<keyword evidence="1" id="KW-0808">Transferase</keyword>
<dbReference type="EMBL" id="AZHF01000002">
    <property type="protein sequence ID" value="OAA79799.1"/>
    <property type="molecule type" value="Genomic_DNA"/>
</dbReference>
<dbReference type="STRING" id="1081108.A0A168IYA5"/>
<comment type="caution">
    <text evidence="1">The sequence shown here is derived from an EMBL/GenBank/DDBJ whole genome shotgun (WGS) entry which is preliminary data.</text>
</comment>
<protein>
    <submittedName>
        <fullName evidence="1">Chloramphenicol acetyltransferase-like domain protein</fullName>
    </submittedName>
</protein>
<keyword evidence="2" id="KW-1185">Reference proteome</keyword>
<dbReference type="AlphaFoldDB" id="A0A168IYA5"/>
<accession>A0A168IYA5</accession>
<dbReference type="Proteomes" id="UP000076881">
    <property type="component" value="Unassembled WGS sequence"/>
</dbReference>
<sequence length="517" mass="55706">MSSGADDDDDDVYPTGRIDNALSLKPMILSITLRFNDVLDASRLHAALCTLLSTGDWRRLGGRLRKPLASSPSQTLEVHVPRAFTASRPPVAFSHEDLFDTPVAQHPLGKDLPDVDGTATATAGLFHPGEHFRDFAAAPAFPDTIDGFVDRDVPVVSLRVTNFQDATLVAVGVPHLLFDAMALGELLRAWSLVLAGRQDEVPRVVGARSDILYDAADPARRQPGEEPWVLRDVYLVGFSFLLFVVRFLWGVLTERTIEGRVVFMPKQVLAKLRASALADIADGPSATASWVSEGDVLFAWVSRVVSLGQGRWPRPLNGINAVNLRGRLPETTAPSGAGGAVYAGNFVTSSFLPVSVAEARGPLGLVAAKYRAALTAQMTPQQALWTLRASRTAVDKGQDASVVCGAPPTGELFSMTNWLKADIAGSAEFAPAVLLPAGREDGQGGGGNVSKKQKKHVPGRIVYVHAQLHAQSATIRNTLGVIGKDQDGNVWMQGFFPPRTWDVVRKELDELNEKYAE</sequence>